<organism evidence="1 2">
    <name type="scientific">Paenibacillus larvae subsp. pulvifaciens</name>
    <dbReference type="NCBI Taxonomy" id="1477"/>
    <lineage>
        <taxon>Bacteria</taxon>
        <taxon>Bacillati</taxon>
        <taxon>Bacillota</taxon>
        <taxon>Bacilli</taxon>
        <taxon>Bacillales</taxon>
        <taxon>Paenibacillaceae</taxon>
        <taxon>Paenibacillus</taxon>
    </lineage>
</organism>
<evidence type="ECO:0000313" key="2">
    <source>
        <dbReference type="Proteomes" id="UP000192727"/>
    </source>
</evidence>
<gene>
    <name evidence="1" type="ORF">B7C51_24930</name>
</gene>
<dbReference type="Proteomes" id="UP000192727">
    <property type="component" value="Plasmid pPLP3"/>
</dbReference>
<dbReference type="RefSeq" id="WP_083041702.1">
    <property type="nucleotide sequence ID" value="NZ_CP020558.1"/>
</dbReference>
<evidence type="ECO:0000313" key="1">
    <source>
        <dbReference type="EMBL" id="ARF70721.1"/>
    </source>
</evidence>
<dbReference type="EMBL" id="CP020558">
    <property type="protein sequence ID" value="ARF70721.1"/>
    <property type="molecule type" value="Genomic_DNA"/>
</dbReference>
<geneLocation type="plasmid" evidence="2">
    <name>pplp3</name>
</geneLocation>
<name>A0A1V0V044_9BACL</name>
<protein>
    <submittedName>
        <fullName evidence="1">Uncharacterized protein</fullName>
    </submittedName>
</protein>
<keyword evidence="1" id="KW-0614">Plasmid</keyword>
<reference evidence="1 2" key="1">
    <citation type="submission" date="2017-03" db="EMBL/GenBank/DDBJ databases">
        <title>Paenibacillus larvae genome sequencing.</title>
        <authorList>
            <person name="Dingman D.W."/>
        </authorList>
    </citation>
    <scope>NUCLEOTIDE SEQUENCE [LARGE SCALE GENOMIC DNA]</scope>
    <source>
        <strain evidence="1 2">SAG 10367</strain>
        <plasmid evidence="2">pplp3</plasmid>
    </source>
</reference>
<proteinExistence type="predicted"/>
<dbReference type="AlphaFoldDB" id="A0A1V0V044"/>
<sequence>MIIGPYVEDLGILLRIDNRVENKQDLSMVIKNYEDRYFDIYFENKETEEEFSESRVSMIKSENDAIELAKSILKKANMKREIFVI</sequence>
<accession>A0A1V0V044</accession>